<dbReference type="GeneID" id="85337733"/>
<reference evidence="1 2" key="1">
    <citation type="submission" date="2016-10" db="EMBL/GenBank/DDBJ databases">
        <title>The genome sequence of Colletotrichum fioriniae PJ7.</title>
        <authorList>
            <person name="Baroncelli R."/>
        </authorList>
    </citation>
    <scope>NUCLEOTIDE SEQUENCE [LARGE SCALE GENOMIC DNA]</scope>
    <source>
        <strain evidence="1 2">IMI 309622</strain>
    </source>
</reference>
<name>A0AAI9Z1K0_9PEZI</name>
<keyword evidence="2" id="KW-1185">Reference proteome</keyword>
<dbReference type="Proteomes" id="UP001240678">
    <property type="component" value="Unassembled WGS sequence"/>
</dbReference>
<dbReference type="AlphaFoldDB" id="A0AAI9Z1K0"/>
<comment type="caution">
    <text evidence="1">The sequence shown here is derived from an EMBL/GenBank/DDBJ whole genome shotgun (WGS) entry which is preliminary data.</text>
</comment>
<sequence>MKATLTPVLRASKSPADPVLSSSWWSKIRQQLSTGQTPQDLISTRPICVAAAGYVRSCSCLFSSFICRSPFSNPGAGNWLLYSRPRSAASPTLGRYAGPLFKVTLQLTYAATHNTDGVE</sequence>
<gene>
    <name evidence="1" type="ORF">CCOS01_06014</name>
</gene>
<evidence type="ECO:0000313" key="1">
    <source>
        <dbReference type="EMBL" id="KAK1530911.1"/>
    </source>
</evidence>
<protein>
    <submittedName>
        <fullName evidence="1">Uncharacterized protein</fullName>
    </submittedName>
</protein>
<dbReference type="RefSeq" id="XP_060315958.1">
    <property type="nucleotide sequence ID" value="XM_060454186.1"/>
</dbReference>
<evidence type="ECO:0000313" key="2">
    <source>
        <dbReference type="Proteomes" id="UP001240678"/>
    </source>
</evidence>
<accession>A0AAI9Z1K0</accession>
<organism evidence="1 2">
    <name type="scientific">Colletotrichum costaricense</name>
    <dbReference type="NCBI Taxonomy" id="1209916"/>
    <lineage>
        <taxon>Eukaryota</taxon>
        <taxon>Fungi</taxon>
        <taxon>Dikarya</taxon>
        <taxon>Ascomycota</taxon>
        <taxon>Pezizomycotina</taxon>
        <taxon>Sordariomycetes</taxon>
        <taxon>Hypocreomycetidae</taxon>
        <taxon>Glomerellales</taxon>
        <taxon>Glomerellaceae</taxon>
        <taxon>Colletotrichum</taxon>
        <taxon>Colletotrichum acutatum species complex</taxon>
    </lineage>
</organism>
<dbReference type="EMBL" id="MOOE01000005">
    <property type="protein sequence ID" value="KAK1530911.1"/>
    <property type="molecule type" value="Genomic_DNA"/>
</dbReference>
<proteinExistence type="predicted"/>